<reference evidence="2" key="5">
    <citation type="submission" date="2024-05" db="EMBL/GenBank/DDBJ databases">
        <authorList>
            <person name="Sun Q."/>
            <person name="Sedlacek I."/>
        </authorList>
    </citation>
    <scope>NUCLEOTIDE SEQUENCE</scope>
    <source>
        <strain evidence="2">CCM 7403</strain>
    </source>
</reference>
<dbReference type="KEGG" id="ndp:E2C04_03865"/>
<reference evidence="5" key="3">
    <citation type="journal article" date="2019" name="Int. J. Syst. Evol. Microbiol.">
        <title>The Global Catalogue of Microorganisms (GCM) 10K type strain sequencing project: providing services to taxonomists for standard genome sequencing and annotation.</title>
        <authorList>
            <consortium name="The Broad Institute Genomics Platform"/>
            <consortium name="The Broad Institute Genome Sequencing Center for Infectious Disease"/>
            <person name="Wu L."/>
            <person name="Ma J."/>
        </authorList>
    </citation>
    <scope>NUCLEOTIDE SEQUENCE [LARGE SCALE GENOMIC DNA]</scope>
    <source>
        <strain evidence="5">CCM 7403</strain>
    </source>
</reference>
<accession>A0A4P7UA91</accession>
<dbReference type="PROSITE" id="PS51257">
    <property type="entry name" value="PROKAR_LIPOPROTEIN"/>
    <property type="match status" value="1"/>
</dbReference>
<feature type="region of interest" description="Disordered" evidence="1">
    <location>
        <begin position="35"/>
        <end position="73"/>
    </location>
</feature>
<evidence type="ECO:0000313" key="4">
    <source>
        <dbReference type="Proteomes" id="UP000297025"/>
    </source>
</evidence>
<sequence>MRVLLPARPGRGARLQTVSALAVGLALGLALTGCSGSDEEAADDPAPKASASATPSPTAAPTATGSKVDPGTLPAATVKAVGEGSTDYYEALTDALGDPSRADTDDPEEFEGITGAALAELVNTLTEYEENGWRVEGEATVVDQEVVRATKDPDTVVVRACVDNSAIRIVDRNGDEVPNSRSPKPRTRNVLTLVRDGDSWVVAAQRPATRPNC</sequence>
<dbReference type="RefSeq" id="WP_135831613.1">
    <property type="nucleotide sequence ID" value="NZ_CP038462.1"/>
</dbReference>
<dbReference type="AlphaFoldDB" id="A0A4P7UA91"/>
<evidence type="ECO:0000256" key="1">
    <source>
        <dbReference type="SAM" id="MobiDB-lite"/>
    </source>
</evidence>
<protein>
    <submittedName>
        <fullName evidence="3">Uncharacterized protein</fullName>
    </submittedName>
</protein>
<dbReference type="Proteomes" id="UP000297025">
    <property type="component" value="Chromosome"/>
</dbReference>
<dbReference type="OrthoDB" id="3788858at2"/>
<proteinExistence type="predicted"/>
<feature type="compositionally biased region" description="Low complexity" evidence="1">
    <location>
        <begin position="47"/>
        <end position="67"/>
    </location>
</feature>
<evidence type="ECO:0000313" key="5">
    <source>
        <dbReference type="Proteomes" id="UP000630594"/>
    </source>
</evidence>
<reference evidence="3 4" key="1">
    <citation type="journal article" date="2008" name="Int. J. Syst. Evol. Microbiol.">
        <title>Nocardioides daphniae sp. nov., isolated from Daphnia cucullata (Crustacea: Cladocera).</title>
        <authorList>
            <person name="Toth E.M."/>
            <person name="Keki Z."/>
            <person name="Homonnay Z.G."/>
            <person name="Borsodi A.K."/>
            <person name="Marialigeti K."/>
            <person name="Schumann P."/>
        </authorList>
    </citation>
    <scope>NUCLEOTIDE SEQUENCE [LARGE SCALE GENOMIC DNA]</scope>
    <source>
        <strain evidence="3 4">JCM 16608</strain>
    </source>
</reference>
<evidence type="ECO:0000313" key="3">
    <source>
        <dbReference type="EMBL" id="QCC76564.1"/>
    </source>
</evidence>
<dbReference type="EMBL" id="BMCK01000001">
    <property type="protein sequence ID" value="GGD05312.1"/>
    <property type="molecule type" value="Genomic_DNA"/>
</dbReference>
<gene>
    <name evidence="3" type="ORF">E2C04_03865</name>
    <name evidence="2" type="ORF">GCM10007231_00110</name>
</gene>
<dbReference type="EMBL" id="CP038462">
    <property type="protein sequence ID" value="QCC76564.1"/>
    <property type="molecule type" value="Genomic_DNA"/>
</dbReference>
<organism evidence="3 4">
    <name type="scientific">Nocardioides daphniae</name>
    <dbReference type="NCBI Taxonomy" id="402297"/>
    <lineage>
        <taxon>Bacteria</taxon>
        <taxon>Bacillati</taxon>
        <taxon>Actinomycetota</taxon>
        <taxon>Actinomycetes</taxon>
        <taxon>Propionibacteriales</taxon>
        <taxon>Nocardioidaceae</taxon>
        <taxon>Nocardioides</taxon>
    </lineage>
</organism>
<keyword evidence="5" id="KW-1185">Reference proteome</keyword>
<dbReference type="Proteomes" id="UP000630594">
    <property type="component" value="Unassembled WGS sequence"/>
</dbReference>
<reference evidence="2" key="2">
    <citation type="journal article" date="2014" name="Int. J. Syst. Evol. Microbiol.">
        <title>Complete genome of a new Firmicutes species belonging to the dominant human colonic microbiota ('Ruminococcus bicirculans') reveals two chromosomes and a selective capacity to utilize plant glucans.</title>
        <authorList>
            <consortium name="NISC Comparative Sequencing Program"/>
            <person name="Wegmann U."/>
            <person name="Louis P."/>
            <person name="Goesmann A."/>
            <person name="Henrissat B."/>
            <person name="Duncan S.H."/>
            <person name="Flint H.J."/>
        </authorList>
    </citation>
    <scope>NUCLEOTIDE SEQUENCE</scope>
    <source>
        <strain evidence="2">CCM 7403</strain>
    </source>
</reference>
<reference evidence="3" key="4">
    <citation type="submission" date="2019-03" db="EMBL/GenBank/DDBJ databases">
        <authorList>
            <person name="Huang Y."/>
        </authorList>
    </citation>
    <scope>NUCLEOTIDE SEQUENCE</scope>
    <source>
        <strain evidence="3">JCM 16608</strain>
    </source>
</reference>
<name>A0A4P7UA91_9ACTN</name>
<evidence type="ECO:0000313" key="2">
    <source>
        <dbReference type="EMBL" id="GGD05312.1"/>
    </source>
</evidence>